<keyword evidence="3" id="KW-1185">Reference proteome</keyword>
<feature type="region of interest" description="Disordered" evidence="1">
    <location>
        <begin position="42"/>
        <end position="65"/>
    </location>
</feature>
<evidence type="ECO:0000313" key="2">
    <source>
        <dbReference type="EMBL" id="GIE22157.1"/>
    </source>
</evidence>
<organism evidence="2 3">
    <name type="scientific">Winogradskya humida</name>
    <dbReference type="NCBI Taxonomy" id="113566"/>
    <lineage>
        <taxon>Bacteria</taxon>
        <taxon>Bacillati</taxon>
        <taxon>Actinomycetota</taxon>
        <taxon>Actinomycetes</taxon>
        <taxon>Micromonosporales</taxon>
        <taxon>Micromonosporaceae</taxon>
        <taxon>Winogradskya</taxon>
    </lineage>
</organism>
<reference evidence="2 3" key="1">
    <citation type="submission" date="2021-01" db="EMBL/GenBank/DDBJ databases">
        <title>Whole genome shotgun sequence of Actinoplanes humidus NBRC 14915.</title>
        <authorList>
            <person name="Komaki H."/>
            <person name="Tamura T."/>
        </authorList>
    </citation>
    <scope>NUCLEOTIDE SEQUENCE [LARGE SCALE GENOMIC DNA]</scope>
    <source>
        <strain evidence="2 3">NBRC 14915</strain>
    </source>
</reference>
<proteinExistence type="predicted"/>
<evidence type="ECO:0000313" key="3">
    <source>
        <dbReference type="Proteomes" id="UP000603200"/>
    </source>
</evidence>
<name>A0ABQ3ZU85_9ACTN</name>
<gene>
    <name evidence="2" type="ORF">Ahu01nite_052590</name>
</gene>
<sequence length="65" mass="6736">MQSRPARTIADPGRPVGTVTAAEAQAELDDAGDTDLVRVARPRLLPPGPPAPGWVLPKPVERGGS</sequence>
<dbReference type="Proteomes" id="UP000603200">
    <property type="component" value="Unassembled WGS sequence"/>
</dbReference>
<comment type="caution">
    <text evidence="2">The sequence shown here is derived from an EMBL/GenBank/DDBJ whole genome shotgun (WGS) entry which is preliminary data.</text>
</comment>
<dbReference type="RefSeq" id="WP_203839251.1">
    <property type="nucleotide sequence ID" value="NZ_BAAATV010000002.1"/>
</dbReference>
<dbReference type="EMBL" id="BOMN01000066">
    <property type="protein sequence ID" value="GIE22157.1"/>
    <property type="molecule type" value="Genomic_DNA"/>
</dbReference>
<evidence type="ECO:0000256" key="1">
    <source>
        <dbReference type="SAM" id="MobiDB-lite"/>
    </source>
</evidence>
<protein>
    <submittedName>
        <fullName evidence="2">Uncharacterized protein</fullName>
    </submittedName>
</protein>
<accession>A0ABQ3ZU85</accession>